<dbReference type="AlphaFoldDB" id="A0ABD3SYT9"/>
<comment type="caution">
    <text evidence="2">The sequence shown here is derived from an EMBL/GenBank/DDBJ whole genome shotgun (WGS) entry which is preliminary data.</text>
</comment>
<organism evidence="2 3">
    <name type="scientific">Penstemon smallii</name>
    <dbReference type="NCBI Taxonomy" id="265156"/>
    <lineage>
        <taxon>Eukaryota</taxon>
        <taxon>Viridiplantae</taxon>
        <taxon>Streptophyta</taxon>
        <taxon>Embryophyta</taxon>
        <taxon>Tracheophyta</taxon>
        <taxon>Spermatophyta</taxon>
        <taxon>Magnoliopsida</taxon>
        <taxon>eudicotyledons</taxon>
        <taxon>Gunneridae</taxon>
        <taxon>Pentapetalae</taxon>
        <taxon>asterids</taxon>
        <taxon>lamiids</taxon>
        <taxon>Lamiales</taxon>
        <taxon>Plantaginaceae</taxon>
        <taxon>Cheloneae</taxon>
        <taxon>Penstemon</taxon>
    </lineage>
</organism>
<proteinExistence type="predicted"/>
<dbReference type="Pfam" id="PF11955">
    <property type="entry name" value="PORR"/>
    <property type="match status" value="1"/>
</dbReference>
<dbReference type="EMBL" id="JBJXBP010000005">
    <property type="protein sequence ID" value="KAL3829802.1"/>
    <property type="molecule type" value="Genomic_DNA"/>
</dbReference>
<evidence type="ECO:0000259" key="1">
    <source>
        <dbReference type="Pfam" id="PF11955"/>
    </source>
</evidence>
<feature type="domain" description="PORR" evidence="1">
    <location>
        <begin position="4"/>
        <end position="341"/>
    </location>
</feature>
<sequence>MKWKKDPYFDSIDSIHKSLELKPLISLKNFFISSSSFPDENYSIPISDISKKGSNFGINYKVAVFLRKYPSFFQEFKGPLYNLPWFKLTNEAIELDKKERMVYAEFKDDILERVKKFVLMSGSKKVLPLKIINYLHWYLGLPDEFLNDPFDYIKGYECFRIVEIEDGLKGLAVFEDNNEKILSMMQRNAMKRGVYNGGEDESIAFPLFPSQGMRLKQKIKDWLIEFQKVPYVSPYDDFAYLNPDSDLSEKRVVGLIHEVLSLFVEHAAERKAFLCLRKYFGLPQKVHRAFVRHPHMFYLSLRNNTCTAILKEAYCDDVLTSIEPHPLANVRKEYIRLMSESDVMLRNRRWSNSRRSFDQENVILKDSGSVELV</sequence>
<evidence type="ECO:0000313" key="3">
    <source>
        <dbReference type="Proteomes" id="UP001634393"/>
    </source>
</evidence>
<reference evidence="2 3" key="1">
    <citation type="submission" date="2024-12" db="EMBL/GenBank/DDBJ databases">
        <title>The unique morphological basis and parallel evolutionary history of personate flowers in Penstemon.</title>
        <authorList>
            <person name="Depatie T.H."/>
            <person name="Wessinger C.A."/>
        </authorList>
    </citation>
    <scope>NUCLEOTIDE SEQUENCE [LARGE SCALE GENOMIC DNA]</scope>
    <source>
        <strain evidence="2">WTNN_2</strain>
        <tissue evidence="2">Leaf</tissue>
    </source>
</reference>
<name>A0ABD3SYT9_9LAMI</name>
<dbReference type="PANTHER" id="PTHR31476:SF13">
    <property type="entry name" value="PROTEIN WHAT'S THIS FACTOR 9, MITOCHONDRIAL"/>
    <property type="match status" value="1"/>
</dbReference>
<evidence type="ECO:0000313" key="2">
    <source>
        <dbReference type="EMBL" id="KAL3829802.1"/>
    </source>
</evidence>
<accession>A0ABD3SYT9</accession>
<gene>
    <name evidence="2" type="ORF">ACJIZ3_018604</name>
</gene>
<keyword evidence="3" id="KW-1185">Reference proteome</keyword>
<dbReference type="PANTHER" id="PTHR31476">
    <property type="entry name" value="PROTEIN WHAT'S THIS FACTOR 1 HOMOLOG, CHLOROPLASTIC"/>
    <property type="match status" value="1"/>
</dbReference>
<protein>
    <recommendedName>
        <fullName evidence="1">PORR domain-containing protein</fullName>
    </recommendedName>
</protein>
<dbReference type="InterPro" id="IPR045040">
    <property type="entry name" value="PORR_fam"/>
</dbReference>
<dbReference type="InterPro" id="IPR021099">
    <property type="entry name" value="PORR_domain"/>
</dbReference>
<dbReference type="Proteomes" id="UP001634393">
    <property type="component" value="Unassembled WGS sequence"/>
</dbReference>